<feature type="compositionally biased region" description="Polar residues" evidence="1">
    <location>
        <begin position="270"/>
        <end position="281"/>
    </location>
</feature>
<evidence type="ECO:0000313" key="2">
    <source>
        <dbReference type="EMBL" id="EPS63514.1"/>
    </source>
</evidence>
<organism evidence="2 3">
    <name type="scientific">Genlisea aurea</name>
    <dbReference type="NCBI Taxonomy" id="192259"/>
    <lineage>
        <taxon>Eukaryota</taxon>
        <taxon>Viridiplantae</taxon>
        <taxon>Streptophyta</taxon>
        <taxon>Embryophyta</taxon>
        <taxon>Tracheophyta</taxon>
        <taxon>Spermatophyta</taxon>
        <taxon>Magnoliopsida</taxon>
        <taxon>eudicotyledons</taxon>
        <taxon>Gunneridae</taxon>
        <taxon>Pentapetalae</taxon>
        <taxon>asterids</taxon>
        <taxon>lamiids</taxon>
        <taxon>Lamiales</taxon>
        <taxon>Lentibulariaceae</taxon>
        <taxon>Genlisea</taxon>
    </lineage>
</organism>
<keyword evidence="3" id="KW-1185">Reference proteome</keyword>
<protein>
    <recommendedName>
        <fullName evidence="4">Transposase MuDR plant domain-containing protein</fullName>
    </recommendedName>
</protein>
<feature type="compositionally biased region" description="Acidic residues" evidence="1">
    <location>
        <begin position="75"/>
        <end position="88"/>
    </location>
</feature>
<dbReference type="Proteomes" id="UP000015453">
    <property type="component" value="Unassembled WGS sequence"/>
</dbReference>
<dbReference type="PANTHER" id="PTHR31973:SF187">
    <property type="entry name" value="MUTATOR TRANSPOSASE MUDRA PROTEIN"/>
    <property type="match status" value="1"/>
</dbReference>
<dbReference type="OrthoDB" id="1838001at2759"/>
<dbReference type="EMBL" id="AUSU01005435">
    <property type="protein sequence ID" value="EPS63514.1"/>
    <property type="molecule type" value="Genomic_DNA"/>
</dbReference>
<dbReference type="PANTHER" id="PTHR31973">
    <property type="entry name" value="POLYPROTEIN, PUTATIVE-RELATED"/>
    <property type="match status" value="1"/>
</dbReference>
<feature type="compositionally biased region" description="Basic residues" evidence="1">
    <location>
        <begin position="243"/>
        <end position="257"/>
    </location>
</feature>
<reference evidence="2 3" key="1">
    <citation type="journal article" date="2013" name="BMC Genomics">
        <title>The miniature genome of a carnivorous plant Genlisea aurea contains a low number of genes and short non-coding sequences.</title>
        <authorList>
            <person name="Leushkin E.V."/>
            <person name="Sutormin R.A."/>
            <person name="Nabieva E.R."/>
            <person name="Penin A.A."/>
            <person name="Kondrashov A.S."/>
            <person name="Logacheva M.D."/>
        </authorList>
    </citation>
    <scope>NUCLEOTIDE SEQUENCE [LARGE SCALE GENOMIC DNA]</scope>
</reference>
<feature type="region of interest" description="Disordered" evidence="1">
    <location>
        <begin position="242"/>
        <end position="300"/>
    </location>
</feature>
<evidence type="ECO:0000313" key="3">
    <source>
        <dbReference type="Proteomes" id="UP000015453"/>
    </source>
</evidence>
<sequence>MAAPDELDVAELEFEVTSSDLEYEAGVDASTVSERQQKFAPLPFEAVRSPAFDLDTDEPDVGTVDSDYELSSLNSEDEDDSEDEDEPTEERFYDPEIDGPANKLVLGMKFQSRDEMRDVIKSHLLYHGKEVKFKCIERLRVIAKCKTPRCFFHAYGSRPRHGGPWQLTSLGSRHRKCCGWNENNNKSVTSTWLGRTFADKLRENPDISVKDFRDMLMSELRTDIKRHTAYRAMKVGREIIYGRKPKRSRPPGRRNVGRRASDEPPKIKETTSGCDVISTESMPEDDVIGATSPGRSDETA</sequence>
<evidence type="ECO:0000256" key="1">
    <source>
        <dbReference type="SAM" id="MobiDB-lite"/>
    </source>
</evidence>
<proteinExistence type="predicted"/>
<dbReference type="AlphaFoldDB" id="S8C9B5"/>
<accession>S8C9B5</accession>
<feature type="region of interest" description="Disordered" evidence="1">
    <location>
        <begin position="50"/>
        <end position="97"/>
    </location>
</feature>
<gene>
    <name evidence="2" type="ORF">M569_11270</name>
</gene>
<name>S8C9B5_9LAMI</name>
<evidence type="ECO:0008006" key="4">
    <source>
        <dbReference type="Google" id="ProtNLM"/>
    </source>
</evidence>
<comment type="caution">
    <text evidence="2">The sequence shown here is derived from an EMBL/GenBank/DDBJ whole genome shotgun (WGS) entry which is preliminary data.</text>
</comment>
<feature type="compositionally biased region" description="Basic and acidic residues" evidence="1">
    <location>
        <begin position="259"/>
        <end position="269"/>
    </location>
</feature>